<accession>A0A0F9DLX3</accession>
<evidence type="ECO:0000313" key="3">
    <source>
        <dbReference type="EMBL" id="KKL62689.1"/>
    </source>
</evidence>
<feature type="region of interest" description="Disordered" evidence="2">
    <location>
        <begin position="383"/>
        <end position="445"/>
    </location>
</feature>
<gene>
    <name evidence="3" type="ORF">LCGC14_2182680</name>
</gene>
<evidence type="ECO:0000256" key="1">
    <source>
        <dbReference type="SAM" id="Coils"/>
    </source>
</evidence>
<sequence>MKRNGFRCLMMEDEQSGEEVRCGNCDQDVLPIPNPKGKGPAKCPKCHVFIQTKKIKHQQQAGKDDGRFNFNMGTGTGLNSHEMQLVENLVNTGVGNSPADILKKGVYALASGYSIGGGNMVIEKTDKKEPVDASKIMNDLQAREATDITLASMREKIKTGSSLDSKELMEMLKTRQTLKMLTDMDKDEGTDFGMKDMMQLQMLQSFAPQNQNNNGNQALVDQVKELQRQLSEQKNDARYQEILNKIESKVGQGDSGNDSMKELKETMLEIEKIRDSGRVEVEKSKQTTQIEIEKRKELELTHKLAEIERKSQDIVASSKGPTGITKSSIAELKDTMAVAKELANELGGGEAKKGKDAGELVTDVLNKTIENLTPIAKKYMEDKAAQPQQYQQPPVERVYTDPQQQPAASLGPVEPAPQQPLEPVSTEEEMAGMMHSQQSSNKKHQ</sequence>
<name>A0A0F9DLX3_9ZZZZ</name>
<protein>
    <submittedName>
        <fullName evidence="3">Uncharacterized protein</fullName>
    </submittedName>
</protein>
<comment type="caution">
    <text evidence="3">The sequence shown here is derived from an EMBL/GenBank/DDBJ whole genome shotgun (WGS) entry which is preliminary data.</text>
</comment>
<feature type="coiled-coil region" evidence="1">
    <location>
        <begin position="216"/>
        <end position="243"/>
    </location>
</feature>
<keyword evidence="1" id="KW-0175">Coiled coil</keyword>
<dbReference type="EMBL" id="LAZR01028412">
    <property type="protein sequence ID" value="KKL62689.1"/>
    <property type="molecule type" value="Genomic_DNA"/>
</dbReference>
<feature type="compositionally biased region" description="Polar residues" evidence="2">
    <location>
        <begin position="435"/>
        <end position="445"/>
    </location>
</feature>
<proteinExistence type="predicted"/>
<dbReference type="AlphaFoldDB" id="A0A0F9DLX3"/>
<evidence type="ECO:0000256" key="2">
    <source>
        <dbReference type="SAM" id="MobiDB-lite"/>
    </source>
</evidence>
<organism evidence="3">
    <name type="scientific">marine sediment metagenome</name>
    <dbReference type="NCBI Taxonomy" id="412755"/>
    <lineage>
        <taxon>unclassified sequences</taxon>
        <taxon>metagenomes</taxon>
        <taxon>ecological metagenomes</taxon>
    </lineage>
</organism>
<reference evidence="3" key="1">
    <citation type="journal article" date="2015" name="Nature">
        <title>Complex archaea that bridge the gap between prokaryotes and eukaryotes.</title>
        <authorList>
            <person name="Spang A."/>
            <person name="Saw J.H."/>
            <person name="Jorgensen S.L."/>
            <person name="Zaremba-Niedzwiedzka K."/>
            <person name="Martijn J."/>
            <person name="Lind A.E."/>
            <person name="van Eijk R."/>
            <person name="Schleper C."/>
            <person name="Guy L."/>
            <person name="Ettema T.J."/>
        </authorList>
    </citation>
    <scope>NUCLEOTIDE SEQUENCE</scope>
</reference>